<reference evidence="1 2" key="1">
    <citation type="submission" date="2019-08" db="EMBL/GenBank/DDBJ databases">
        <title>In-depth cultivation of the pig gut microbiome towards novel bacterial diversity and tailored functional studies.</title>
        <authorList>
            <person name="Wylensek D."/>
            <person name="Hitch T.C.A."/>
            <person name="Clavel T."/>
        </authorList>
    </citation>
    <scope>NUCLEOTIDE SEQUENCE [LARGE SCALE GENOMIC DNA]</scope>
    <source>
        <strain evidence="1 2">BBE-744-WT-12</strain>
    </source>
</reference>
<accession>A0A844G555</accession>
<evidence type="ECO:0000313" key="1">
    <source>
        <dbReference type="EMBL" id="MST98032.1"/>
    </source>
</evidence>
<name>A0A844G555_9BACT</name>
<proteinExistence type="predicted"/>
<gene>
    <name evidence="1" type="ORF">FYJ85_13390</name>
</gene>
<organism evidence="1 2">
    <name type="scientific">Victivallis lenta</name>
    <dbReference type="NCBI Taxonomy" id="2606640"/>
    <lineage>
        <taxon>Bacteria</taxon>
        <taxon>Pseudomonadati</taxon>
        <taxon>Lentisphaerota</taxon>
        <taxon>Lentisphaeria</taxon>
        <taxon>Victivallales</taxon>
        <taxon>Victivallaceae</taxon>
        <taxon>Victivallis</taxon>
    </lineage>
</organism>
<dbReference type="AlphaFoldDB" id="A0A844G555"/>
<dbReference type="RefSeq" id="WP_154419171.1">
    <property type="nucleotide sequence ID" value="NZ_VUNS01000014.1"/>
</dbReference>
<protein>
    <recommendedName>
        <fullName evidence="3">Phage integrase family protein with SAM-like domain</fullName>
    </recommendedName>
</protein>
<sequence length="164" mass="19213">MSNCHAKLDSLVVSVSTKLRERGYKPVTIQRHQRLWENLGKYMEKQEVTTYTPDIGFLFLREFYEITVSEKLTKQERAHARSIKLLNDFLETGTIFPMEPKVSTVSALKLFGYLLADFKQFQQDKFSMTSTTLKNYDRYISRFLLYLEAHISEISMITPVLIIN</sequence>
<comment type="caution">
    <text evidence="1">The sequence shown here is derived from an EMBL/GenBank/DDBJ whole genome shotgun (WGS) entry which is preliminary data.</text>
</comment>
<keyword evidence="2" id="KW-1185">Reference proteome</keyword>
<evidence type="ECO:0000313" key="2">
    <source>
        <dbReference type="Proteomes" id="UP000435649"/>
    </source>
</evidence>
<evidence type="ECO:0008006" key="3">
    <source>
        <dbReference type="Google" id="ProtNLM"/>
    </source>
</evidence>
<dbReference type="EMBL" id="VUNS01000014">
    <property type="protein sequence ID" value="MST98032.1"/>
    <property type="molecule type" value="Genomic_DNA"/>
</dbReference>
<dbReference type="Proteomes" id="UP000435649">
    <property type="component" value="Unassembled WGS sequence"/>
</dbReference>